<feature type="compositionally biased region" description="Acidic residues" evidence="1">
    <location>
        <begin position="126"/>
        <end position="135"/>
    </location>
</feature>
<dbReference type="RefSeq" id="XP_022503642.1">
    <property type="nucleotide sequence ID" value="XM_022640585.1"/>
</dbReference>
<evidence type="ECO:0000256" key="1">
    <source>
        <dbReference type="SAM" id="MobiDB-lite"/>
    </source>
</evidence>
<evidence type="ECO:0000313" key="3">
    <source>
        <dbReference type="EMBL" id="OAL38630.1"/>
    </source>
</evidence>
<evidence type="ECO:0000259" key="2">
    <source>
        <dbReference type="PROSITE" id="PS50181"/>
    </source>
</evidence>
<dbReference type="AlphaFoldDB" id="A0A178D8R1"/>
<keyword evidence="4" id="KW-1185">Reference proteome</keyword>
<dbReference type="EMBL" id="LVCJ01000009">
    <property type="protein sequence ID" value="OAL38630.1"/>
    <property type="molecule type" value="Genomic_DNA"/>
</dbReference>
<proteinExistence type="predicted"/>
<dbReference type="GeneID" id="34585704"/>
<evidence type="ECO:0000313" key="4">
    <source>
        <dbReference type="Proteomes" id="UP000185904"/>
    </source>
</evidence>
<sequence length="574" mass="65235">MLNQFPLEVLVHVLCFLDRDHLQAVRLVNRVLASRVGPFLFRTIHVSYLTLNRLVDIGNHPTLCQAVEELRYQEFDFDINVDNETWNDRDRPLAFRLHRDEGMASMIAEFVAKPKKLAIDYRGEDSEASDLDESDTALAEAEQRPSDDDIRDMISAVRGMYADIAHSQNQHVLHAFFRQIFQRLPNLRRVICVEAETEADCLALDSPCLEQMGALKRLRQVFPLPDYGVRSWLQPDVRHWPSHGFMGAWRALSDPTLDTGIQHLEIRRNSNLFLQRGVFVQDLGPDAEKLEHGFRNLTVLCLCLEVKTLSPLNAIPHAHVLATALARASNLRRLELCFISYGFSLPSALGTSNGEPTHVGIPFGDADRGRDNVLPFVSFPHLNTLVLKEADFTADQICAWLFMQPSLRHLVLRRPYLRGRWEDVVERWSSNPDFTLDSLELVNPWDHDNRDLEEDTQHMDRVQVPSRVPSGAVLDFVNRGGTNPFARRRWKLFCASERRTRDLEASAAAIDATADGAAAAAADDDDNLDAYSDISEWLPADHPTPVEDPDGPEFDEDYDFDAERDSDMDMDMTL</sequence>
<name>A0A178D8R1_9EURO</name>
<feature type="domain" description="F-box" evidence="2">
    <location>
        <begin position="1"/>
        <end position="44"/>
    </location>
</feature>
<dbReference type="Proteomes" id="UP000185904">
    <property type="component" value="Unassembled WGS sequence"/>
</dbReference>
<organism evidence="3 4">
    <name type="scientific">Fonsecaea nubica</name>
    <dbReference type="NCBI Taxonomy" id="856822"/>
    <lineage>
        <taxon>Eukaryota</taxon>
        <taxon>Fungi</taxon>
        <taxon>Dikarya</taxon>
        <taxon>Ascomycota</taxon>
        <taxon>Pezizomycotina</taxon>
        <taxon>Eurotiomycetes</taxon>
        <taxon>Chaetothyriomycetidae</taxon>
        <taxon>Chaetothyriales</taxon>
        <taxon>Herpotrichiellaceae</taxon>
        <taxon>Fonsecaea</taxon>
    </lineage>
</organism>
<dbReference type="OrthoDB" id="3140657at2759"/>
<protein>
    <recommendedName>
        <fullName evidence="2">F-box domain-containing protein</fullName>
    </recommendedName>
</protein>
<feature type="region of interest" description="Disordered" evidence="1">
    <location>
        <begin position="520"/>
        <end position="574"/>
    </location>
</feature>
<feature type="compositionally biased region" description="Acidic residues" evidence="1">
    <location>
        <begin position="547"/>
        <end position="560"/>
    </location>
</feature>
<dbReference type="PROSITE" id="PS50181">
    <property type="entry name" value="FBOX"/>
    <property type="match status" value="1"/>
</dbReference>
<comment type="caution">
    <text evidence="3">The sequence shown here is derived from an EMBL/GenBank/DDBJ whole genome shotgun (WGS) entry which is preliminary data.</text>
</comment>
<accession>A0A178D8R1</accession>
<dbReference type="InterPro" id="IPR001810">
    <property type="entry name" value="F-box_dom"/>
</dbReference>
<reference evidence="3 4" key="1">
    <citation type="submission" date="2016-03" db="EMBL/GenBank/DDBJ databases">
        <title>The draft genome sequence of Fonsecaea nubica causative agent of cutaneous subcutaneous infection in human host.</title>
        <authorList>
            <person name="Costa F."/>
            <person name="Sybren D.H."/>
            <person name="Raittz R.T."/>
            <person name="Weiss V.A."/>
            <person name="Leao A.C."/>
            <person name="Gomes R."/>
            <person name="De Souza E.M."/>
            <person name="Pedrosa F.O."/>
            <person name="Steffens M.B."/>
            <person name="Bombassaro A."/>
            <person name="Tadra-Sfeir M.Z."/>
            <person name="Moreno L.F."/>
            <person name="Najafzadeh M.J."/>
            <person name="Felipe M.S."/>
            <person name="Teixeira M."/>
            <person name="Sun J."/>
            <person name="Xi L."/>
            <person name="Castro M.A."/>
            <person name="Vicente V.A."/>
        </authorList>
    </citation>
    <scope>NUCLEOTIDE SEQUENCE [LARGE SCALE GENOMIC DNA]</scope>
    <source>
        <strain evidence="3 4">CBS 269.64</strain>
    </source>
</reference>
<feature type="region of interest" description="Disordered" evidence="1">
    <location>
        <begin position="124"/>
        <end position="145"/>
    </location>
</feature>
<gene>
    <name evidence="3" type="ORF">AYO20_02280</name>
</gene>